<gene>
    <name evidence="10" type="ORF">Lp19_2788</name>
    <name evidence="11" type="ORF">NAB2_3257</name>
    <name evidence="9" type="ORF">Nizo2260_0850</name>
</gene>
<dbReference type="FunFam" id="3.40.50.300:FF:000589">
    <property type="entry name" value="ABC transporter, ATP-binding subunit"/>
    <property type="match status" value="1"/>
</dbReference>
<evidence type="ECO:0000259" key="8">
    <source>
        <dbReference type="PROSITE" id="PS50893"/>
    </source>
</evidence>
<evidence type="ECO:0000313" key="14">
    <source>
        <dbReference type="Proteomes" id="UP000076989"/>
    </source>
</evidence>
<dbReference type="PROSITE" id="PS00211">
    <property type="entry name" value="ABC_TRANSPORTER_1"/>
    <property type="match status" value="1"/>
</dbReference>
<keyword evidence="3" id="KW-1003">Cell membrane</keyword>
<dbReference type="InterPro" id="IPR050763">
    <property type="entry name" value="ABC_transporter_ATP-binding"/>
</dbReference>
<evidence type="ECO:0000313" key="11">
    <source>
        <dbReference type="EMBL" id="KZV00027.1"/>
    </source>
</evidence>
<dbReference type="EMBL" id="LUXM01000040">
    <property type="protein sequence ID" value="KZU91502.1"/>
    <property type="molecule type" value="Genomic_DNA"/>
</dbReference>
<dbReference type="PATRIC" id="fig|1590.143.peg.86"/>
<dbReference type="PANTHER" id="PTHR42711">
    <property type="entry name" value="ABC TRANSPORTER ATP-BINDING PROTEIN"/>
    <property type="match status" value="1"/>
</dbReference>
<dbReference type="EMBL" id="LUWI01000010">
    <property type="protein sequence ID" value="KZU07309.1"/>
    <property type="molecule type" value="Genomic_DNA"/>
</dbReference>
<dbReference type="SUPFAM" id="SSF52540">
    <property type="entry name" value="P-loop containing nucleoside triphosphate hydrolases"/>
    <property type="match status" value="1"/>
</dbReference>
<evidence type="ECO:0000313" key="12">
    <source>
        <dbReference type="Proteomes" id="UP000076872"/>
    </source>
</evidence>
<evidence type="ECO:0000256" key="4">
    <source>
        <dbReference type="ARBA" id="ARBA00022741"/>
    </source>
</evidence>
<dbReference type="InterPro" id="IPR003439">
    <property type="entry name" value="ABC_transporter-like_ATP-bd"/>
</dbReference>
<dbReference type="Pfam" id="PF00005">
    <property type="entry name" value="ABC_tran"/>
    <property type="match status" value="1"/>
</dbReference>
<organism evidence="10 13">
    <name type="scientific">Lactiplantibacillus plantarum</name>
    <name type="common">Lactobacillus plantarum</name>
    <dbReference type="NCBI Taxonomy" id="1590"/>
    <lineage>
        <taxon>Bacteria</taxon>
        <taxon>Bacillati</taxon>
        <taxon>Bacillota</taxon>
        <taxon>Bacilli</taxon>
        <taxon>Lactobacillales</taxon>
        <taxon>Lactobacillaceae</taxon>
        <taxon>Lactiplantibacillus</taxon>
    </lineage>
</organism>
<dbReference type="Proteomes" id="UP000076872">
    <property type="component" value="Unassembled WGS sequence"/>
</dbReference>
<evidence type="ECO:0000256" key="2">
    <source>
        <dbReference type="ARBA" id="ARBA00022448"/>
    </source>
</evidence>
<dbReference type="GeneID" id="77217793"/>
<dbReference type="CDD" id="cd03230">
    <property type="entry name" value="ABC_DR_subfamily_A"/>
    <property type="match status" value="1"/>
</dbReference>
<keyword evidence="7" id="KW-0472">Membrane</keyword>
<dbReference type="GO" id="GO:0005886">
    <property type="term" value="C:plasma membrane"/>
    <property type="evidence" value="ECO:0007669"/>
    <property type="project" value="UniProtKB-SubCell"/>
</dbReference>
<evidence type="ECO:0000313" key="10">
    <source>
        <dbReference type="EMBL" id="KZU91502.1"/>
    </source>
</evidence>
<comment type="caution">
    <text evidence="10">The sequence shown here is derived from an EMBL/GenBank/DDBJ whole genome shotgun (WGS) entry which is preliminary data.</text>
</comment>
<dbReference type="InterPro" id="IPR027417">
    <property type="entry name" value="P-loop_NTPase"/>
</dbReference>
<dbReference type="GO" id="GO:0005524">
    <property type="term" value="F:ATP binding"/>
    <property type="evidence" value="ECO:0007669"/>
    <property type="project" value="UniProtKB-KW"/>
</dbReference>
<keyword evidence="4" id="KW-0547">Nucleotide-binding</keyword>
<evidence type="ECO:0000256" key="6">
    <source>
        <dbReference type="ARBA" id="ARBA00022967"/>
    </source>
</evidence>
<dbReference type="SMART" id="SM00382">
    <property type="entry name" value="AAA"/>
    <property type="match status" value="1"/>
</dbReference>
<keyword evidence="6" id="KW-1278">Translocase</keyword>
<evidence type="ECO:0000256" key="1">
    <source>
        <dbReference type="ARBA" id="ARBA00004236"/>
    </source>
</evidence>
<accession>A0A0G9F9K8</accession>
<evidence type="ECO:0000256" key="7">
    <source>
        <dbReference type="ARBA" id="ARBA00023136"/>
    </source>
</evidence>
<evidence type="ECO:0000313" key="13">
    <source>
        <dbReference type="Proteomes" id="UP000076882"/>
    </source>
</evidence>
<dbReference type="InterPro" id="IPR017871">
    <property type="entry name" value="ABC_transporter-like_CS"/>
</dbReference>
<evidence type="ECO:0000256" key="5">
    <source>
        <dbReference type="ARBA" id="ARBA00022840"/>
    </source>
</evidence>
<dbReference type="AlphaFoldDB" id="A0A0G9F9K8"/>
<evidence type="ECO:0000256" key="3">
    <source>
        <dbReference type="ARBA" id="ARBA00022475"/>
    </source>
</evidence>
<dbReference type="GO" id="GO:0016887">
    <property type="term" value="F:ATP hydrolysis activity"/>
    <property type="evidence" value="ECO:0007669"/>
    <property type="project" value="InterPro"/>
</dbReference>
<name>A0A0G9F9K8_LACPN</name>
<dbReference type="Proteomes" id="UP000076882">
    <property type="component" value="Unassembled WGS sequence"/>
</dbReference>
<dbReference type="Proteomes" id="UP000076989">
    <property type="component" value="Unassembled WGS sequence"/>
</dbReference>
<keyword evidence="5 9" id="KW-0067">ATP-binding</keyword>
<dbReference type="RefSeq" id="WP_003643164.1">
    <property type="nucleotide sequence ID" value="NZ_AP028145.1"/>
</dbReference>
<dbReference type="KEGG" id="lpb:SH83_05580"/>
<dbReference type="PROSITE" id="PS50893">
    <property type="entry name" value="ABC_TRANSPORTER_2"/>
    <property type="match status" value="1"/>
</dbReference>
<dbReference type="Gene3D" id="3.40.50.300">
    <property type="entry name" value="P-loop containing nucleotide triphosphate hydrolases"/>
    <property type="match status" value="1"/>
</dbReference>
<proteinExistence type="predicted"/>
<keyword evidence="2" id="KW-0813">Transport</keyword>
<dbReference type="PANTHER" id="PTHR42711:SF13">
    <property type="entry name" value="ABC TRANSPORTER, ATP-BINDING PROTEIN"/>
    <property type="match status" value="1"/>
</dbReference>
<reference evidence="12 13" key="1">
    <citation type="submission" date="2016-03" db="EMBL/GenBank/DDBJ databases">
        <title>Comparative genomics of 54 Lactobacillus plantarum strains reveals genomic uncoupling from niche constraints.</title>
        <authorList>
            <person name="Martino M.E."/>
        </authorList>
    </citation>
    <scope>NUCLEOTIDE SEQUENCE [LARGE SCALE GENOMIC DNA]</scope>
    <source>
        <strain evidence="10 13">19.1</strain>
        <strain evidence="11 12">NAB2</strain>
        <strain evidence="9 14">Nizo2260</strain>
    </source>
</reference>
<dbReference type="InterPro" id="IPR003593">
    <property type="entry name" value="AAA+_ATPase"/>
</dbReference>
<dbReference type="EMBL" id="LUXO01000043">
    <property type="protein sequence ID" value="KZV00027.1"/>
    <property type="molecule type" value="Genomic_DNA"/>
</dbReference>
<evidence type="ECO:0000313" key="9">
    <source>
        <dbReference type="EMBL" id="KZU07309.1"/>
    </source>
</evidence>
<sequence>MTIKNAIEVINIAKSFQNTTALDQVSFTVQPGEIFGFLGPSGSGKTTTIKILTGQLLPTNGEAYVLGQSVQAYDEHRYEKIGIVTHQSGLYDKLSVYQNLLFFAKMFGVPVARVDKLLERVGLSQHKKKLAGKLSQGMRQRLVLARAILHQPQVLFLDEPTSGLDPRTTQAIHALIRELRDQGTAILLTTHDMLEATRLCNRVALLNAGRIAECAAPQALQLKYNRDQQYRVHIASAAQDLLLPASPETTYQINQWMLSGQLETIHSCEPTLEDVFLTVTGRSLK</sequence>
<feature type="domain" description="ABC transporter" evidence="8">
    <location>
        <begin position="7"/>
        <end position="233"/>
    </location>
</feature>
<comment type="subcellular location">
    <subcellularLocation>
        <location evidence="1">Cell membrane</location>
    </subcellularLocation>
</comment>
<protein>
    <submittedName>
        <fullName evidence="9">ABC transporter ATP-binding protein</fullName>
    </submittedName>
</protein>